<evidence type="ECO:0000256" key="7">
    <source>
        <dbReference type="SAM" id="Phobius"/>
    </source>
</evidence>
<feature type="transmembrane region" description="Helical" evidence="7">
    <location>
        <begin position="176"/>
        <end position="201"/>
    </location>
</feature>
<keyword evidence="4 7" id="KW-0812">Transmembrane</keyword>
<dbReference type="InterPro" id="IPR018383">
    <property type="entry name" value="UPF0324_pro"/>
</dbReference>
<evidence type="ECO:0000256" key="1">
    <source>
        <dbReference type="ARBA" id="ARBA00004651"/>
    </source>
</evidence>
<feature type="transmembrane region" description="Helical" evidence="7">
    <location>
        <begin position="117"/>
        <end position="136"/>
    </location>
</feature>
<dbReference type="Pfam" id="PF03601">
    <property type="entry name" value="Cons_hypoth698"/>
    <property type="match status" value="1"/>
</dbReference>
<accession>A0ABY1YE47</accession>
<keyword evidence="3" id="KW-1003">Cell membrane</keyword>
<evidence type="ECO:0000256" key="6">
    <source>
        <dbReference type="ARBA" id="ARBA00023136"/>
    </source>
</evidence>
<feature type="transmembrane region" description="Helical" evidence="7">
    <location>
        <begin position="272"/>
        <end position="290"/>
    </location>
</feature>
<evidence type="ECO:0000313" key="8">
    <source>
        <dbReference type="EMBL" id="TBN17195.1"/>
    </source>
</evidence>
<evidence type="ECO:0000256" key="3">
    <source>
        <dbReference type="ARBA" id="ARBA00022475"/>
    </source>
</evidence>
<keyword evidence="6 7" id="KW-0472">Membrane</keyword>
<keyword evidence="9" id="KW-1185">Reference proteome</keyword>
<comment type="caution">
    <text evidence="8">The sequence shown here is derived from an EMBL/GenBank/DDBJ whole genome shotgun (WGS) entry which is preliminary data.</text>
</comment>
<evidence type="ECO:0000256" key="2">
    <source>
        <dbReference type="ARBA" id="ARBA00007977"/>
    </source>
</evidence>
<feature type="transmembrane region" description="Helical" evidence="7">
    <location>
        <begin position="208"/>
        <end position="230"/>
    </location>
</feature>
<feature type="transmembrane region" description="Helical" evidence="7">
    <location>
        <begin position="296"/>
        <end position="319"/>
    </location>
</feature>
<dbReference type="PANTHER" id="PTHR30106">
    <property type="entry name" value="INNER MEMBRANE PROTEIN YEIH-RELATED"/>
    <property type="match status" value="1"/>
</dbReference>
<gene>
    <name evidence="8" type="ORF">EYC79_05210</name>
</gene>
<feature type="transmembrane region" description="Helical" evidence="7">
    <location>
        <begin position="58"/>
        <end position="77"/>
    </location>
</feature>
<evidence type="ECO:0000256" key="4">
    <source>
        <dbReference type="ARBA" id="ARBA00022692"/>
    </source>
</evidence>
<protein>
    <submittedName>
        <fullName evidence="8">Sulfate exporter family transporter</fullName>
    </submittedName>
</protein>
<dbReference type="PANTHER" id="PTHR30106:SF2">
    <property type="entry name" value="UPF0324 INNER MEMBRANE PROTEIN YEIH"/>
    <property type="match status" value="1"/>
</dbReference>
<proteinExistence type="inferred from homology"/>
<feature type="transmembrane region" description="Helical" evidence="7">
    <location>
        <begin position="20"/>
        <end position="46"/>
    </location>
</feature>
<name>A0ABY1YE47_9HYPH</name>
<organism evidence="8 9">
    <name type="scientific">Agrobacterium cavarae</name>
    <dbReference type="NCBI Taxonomy" id="2528239"/>
    <lineage>
        <taxon>Bacteria</taxon>
        <taxon>Pseudomonadati</taxon>
        <taxon>Pseudomonadota</taxon>
        <taxon>Alphaproteobacteria</taxon>
        <taxon>Hyphomicrobiales</taxon>
        <taxon>Rhizobiaceae</taxon>
        <taxon>Rhizobium/Agrobacterium group</taxon>
        <taxon>Agrobacterium</taxon>
    </lineage>
</organism>
<comment type="subcellular location">
    <subcellularLocation>
        <location evidence="1">Cell membrane</location>
        <topology evidence="1">Multi-pass membrane protein</topology>
    </subcellularLocation>
</comment>
<feature type="transmembrane region" description="Helical" evidence="7">
    <location>
        <begin position="331"/>
        <end position="353"/>
    </location>
</feature>
<sequence length="354" mass="36022">MDVCKMMSVMAHHRSLTSSLSFFGVPAWRFVPGIALCGAISLAAIFAESAQVRLAGHAWLGDLVIAIVFGVMLRSFTRLPEATGAGIKFSAKTLLEVAVVLLGASLSLSILKGAGGLLILGIAIIVGLSLIGSYAISRAIGLEPKLAILVACGNSICGNSAIAAAAPAIGAKAQDVASAIAFTAVLGVAAVIIMPAIPGFFSMDAVHYGLFAGMTVYAVPQVLAATAPMGAVAVQTGTVVKLIRVLMLGPVVTTLSIIHGRGTSGRLDLQRMVPWFIIGFVLMIMARSFGLIPDIALSPISGLANVLTIMSMAALGLSVDIRSLRHAGGKVIVAATASLLLLCALSVGLIAIAG</sequence>
<comment type="similarity">
    <text evidence="2">Belongs to the UPF0324 family.</text>
</comment>
<evidence type="ECO:0000313" key="9">
    <source>
        <dbReference type="Proteomes" id="UP000294239"/>
    </source>
</evidence>
<evidence type="ECO:0000256" key="5">
    <source>
        <dbReference type="ARBA" id="ARBA00022989"/>
    </source>
</evidence>
<feature type="transmembrane region" description="Helical" evidence="7">
    <location>
        <begin position="148"/>
        <end position="170"/>
    </location>
</feature>
<reference evidence="8 9" key="1">
    <citation type="submission" date="2019-02" db="EMBL/GenBank/DDBJ databases">
        <title>Current taxonomic status of genus Agrobacterium and description of Agrobacterium cavarae sp. nov. isolated from maize roots.</title>
        <authorList>
            <person name="Flores-Felix J.D."/>
            <person name="Menendez E."/>
            <person name="Ramirez-Bahena M.H."/>
            <person name="Garcia-Fraile P."/>
            <person name="Velazquez E."/>
        </authorList>
    </citation>
    <scope>NUCLEOTIDE SEQUENCE [LARGE SCALE GENOMIC DNA]</scope>
    <source>
        <strain evidence="8 9">RZME10</strain>
    </source>
</reference>
<dbReference type="Proteomes" id="UP000294239">
    <property type="component" value="Unassembled WGS sequence"/>
</dbReference>
<feature type="transmembrane region" description="Helical" evidence="7">
    <location>
        <begin position="242"/>
        <end position="260"/>
    </location>
</feature>
<dbReference type="EMBL" id="SISF01000023">
    <property type="protein sequence ID" value="TBN17195.1"/>
    <property type="molecule type" value="Genomic_DNA"/>
</dbReference>
<keyword evidence="5 7" id="KW-1133">Transmembrane helix</keyword>